<dbReference type="Gene3D" id="3.30.40.10">
    <property type="entry name" value="Zinc/RING finger domain, C3HC4 (zinc finger)"/>
    <property type="match status" value="1"/>
</dbReference>
<evidence type="ECO:0000256" key="4">
    <source>
        <dbReference type="ARBA" id="ARBA00022737"/>
    </source>
</evidence>
<dbReference type="GO" id="GO:0061630">
    <property type="term" value="F:ubiquitin protein ligase activity"/>
    <property type="evidence" value="ECO:0007669"/>
    <property type="project" value="UniProtKB-EC"/>
</dbReference>
<keyword evidence="6" id="KW-0802">TPR repeat</keyword>
<reference evidence="9 10" key="1">
    <citation type="journal article" date="2023" name="Elife">
        <title>Identification of key yeast species and microbe-microbe interactions impacting larval growth of Drosophila in the wild.</title>
        <authorList>
            <person name="Mure A."/>
            <person name="Sugiura Y."/>
            <person name="Maeda R."/>
            <person name="Honda K."/>
            <person name="Sakurai N."/>
            <person name="Takahashi Y."/>
            <person name="Watada M."/>
            <person name="Katoh T."/>
            <person name="Gotoh A."/>
            <person name="Gotoh Y."/>
            <person name="Taniguchi I."/>
            <person name="Nakamura K."/>
            <person name="Hayashi T."/>
            <person name="Katayama T."/>
            <person name="Uemura T."/>
            <person name="Hattori Y."/>
        </authorList>
    </citation>
    <scope>NUCLEOTIDE SEQUENCE [LARGE SCALE GENOMIC DNA]</scope>
    <source>
        <strain evidence="9 10">SC-9</strain>
    </source>
</reference>
<dbReference type="GeneID" id="90072962"/>
<dbReference type="Gene3D" id="1.25.40.10">
    <property type="entry name" value="Tetratricopeptide repeat domain"/>
    <property type="match status" value="1"/>
</dbReference>
<evidence type="ECO:0000256" key="6">
    <source>
        <dbReference type="PROSITE-ProRule" id="PRU00339"/>
    </source>
</evidence>
<dbReference type="Proteomes" id="UP001360560">
    <property type="component" value="Unassembled WGS sequence"/>
</dbReference>
<proteinExistence type="predicted"/>
<dbReference type="InterPro" id="IPR013083">
    <property type="entry name" value="Znf_RING/FYVE/PHD"/>
</dbReference>
<dbReference type="SMART" id="SM00504">
    <property type="entry name" value="Ubox"/>
    <property type="match status" value="1"/>
</dbReference>
<keyword evidence="10" id="KW-1185">Reference proteome</keyword>
<evidence type="ECO:0000256" key="7">
    <source>
        <dbReference type="SAM" id="MobiDB-lite"/>
    </source>
</evidence>
<keyword evidence="3" id="KW-0808">Transferase</keyword>
<sequence>MAPFATNSTAEKFKNEGNDHFRKHDYEKAITLYDKAIKQDPNQVAYYTNRATAFFKLHEQRYPNLHSWFKTWLTTPEYEPDHEESKAEESTKLLKLVLQDSRKALSIDCKNLKAYYYFGLVAFMFGKLHEAWGKFVECYRLAIEAQSPSLVDVMNFISKLRVKLCGNRKNISLKSEGISQSSTGLSRGKFANYENLHFLLNISIQSEYNANCNNIISQYDHIEDDDYQKASFRRNPKFQKQIEDQAKRYHDKLKDADDLFNFVKEELNGNNTGKRSDSSAIDSKEINVTTSDKSKQTNGNNKTDAKKDGKLKVRLDVPLYEIPEYLIDPVKYGMMTDPVITIYGESYERKNLVEFVAKHHIDPVVKKPLELNQIYPNKSLKLAIQKFVEEHKIAE</sequence>
<evidence type="ECO:0000313" key="9">
    <source>
        <dbReference type="EMBL" id="GMM34983.1"/>
    </source>
</evidence>
<dbReference type="GO" id="GO:0005737">
    <property type="term" value="C:cytoplasm"/>
    <property type="evidence" value="ECO:0007669"/>
    <property type="project" value="TreeGrafter"/>
</dbReference>
<evidence type="ECO:0000256" key="2">
    <source>
        <dbReference type="ARBA" id="ARBA00012483"/>
    </source>
</evidence>
<evidence type="ECO:0000259" key="8">
    <source>
        <dbReference type="PROSITE" id="PS51698"/>
    </source>
</evidence>
<organism evidence="9 10">
    <name type="scientific">Saccharomycopsis crataegensis</name>
    <dbReference type="NCBI Taxonomy" id="43959"/>
    <lineage>
        <taxon>Eukaryota</taxon>
        <taxon>Fungi</taxon>
        <taxon>Dikarya</taxon>
        <taxon>Ascomycota</taxon>
        <taxon>Saccharomycotina</taxon>
        <taxon>Saccharomycetes</taxon>
        <taxon>Saccharomycopsidaceae</taxon>
        <taxon>Saccharomycopsis</taxon>
    </lineage>
</organism>
<evidence type="ECO:0000256" key="5">
    <source>
        <dbReference type="ARBA" id="ARBA00022786"/>
    </source>
</evidence>
<evidence type="ECO:0000313" key="10">
    <source>
        <dbReference type="Proteomes" id="UP001360560"/>
    </source>
</evidence>
<dbReference type="RefSeq" id="XP_064851983.1">
    <property type="nucleotide sequence ID" value="XM_064995911.1"/>
</dbReference>
<dbReference type="PANTHER" id="PTHR46803">
    <property type="entry name" value="E3 UBIQUITIN-PROTEIN LIGASE CHIP"/>
    <property type="match status" value="1"/>
</dbReference>
<keyword evidence="4" id="KW-0677">Repeat</keyword>
<comment type="caution">
    <text evidence="9">The sequence shown here is derived from an EMBL/GenBank/DDBJ whole genome shotgun (WGS) entry which is preliminary data.</text>
</comment>
<evidence type="ECO:0000256" key="1">
    <source>
        <dbReference type="ARBA" id="ARBA00000900"/>
    </source>
</evidence>
<accession>A0AAV5QJG3</accession>
<name>A0AAV5QJG3_9ASCO</name>
<dbReference type="InterPro" id="IPR011990">
    <property type="entry name" value="TPR-like_helical_dom_sf"/>
</dbReference>
<feature type="compositionally biased region" description="Basic and acidic residues" evidence="7">
    <location>
        <begin position="274"/>
        <end position="285"/>
    </location>
</feature>
<keyword evidence="5" id="KW-0833">Ubl conjugation pathway</keyword>
<dbReference type="GO" id="GO:0051087">
    <property type="term" value="F:protein-folding chaperone binding"/>
    <property type="evidence" value="ECO:0007669"/>
    <property type="project" value="TreeGrafter"/>
</dbReference>
<comment type="catalytic activity">
    <reaction evidence="1">
        <text>S-ubiquitinyl-[E2 ubiquitin-conjugating enzyme]-L-cysteine + [acceptor protein]-L-lysine = [E2 ubiquitin-conjugating enzyme]-L-cysteine + N(6)-ubiquitinyl-[acceptor protein]-L-lysine.</text>
        <dbReference type="EC" id="2.3.2.27"/>
    </reaction>
</comment>
<evidence type="ECO:0000256" key="3">
    <source>
        <dbReference type="ARBA" id="ARBA00022679"/>
    </source>
</evidence>
<dbReference type="Pfam" id="PF04564">
    <property type="entry name" value="U-box"/>
    <property type="match status" value="1"/>
</dbReference>
<dbReference type="GO" id="GO:0045862">
    <property type="term" value="P:positive regulation of proteolysis"/>
    <property type="evidence" value="ECO:0007669"/>
    <property type="project" value="TreeGrafter"/>
</dbReference>
<protein>
    <recommendedName>
        <fullName evidence="2">RING-type E3 ubiquitin transferase</fullName>
        <ecNumber evidence="2">2.3.2.27</ecNumber>
    </recommendedName>
</protein>
<dbReference type="SMART" id="SM00028">
    <property type="entry name" value="TPR"/>
    <property type="match status" value="2"/>
</dbReference>
<feature type="compositionally biased region" description="Polar residues" evidence="7">
    <location>
        <begin position="286"/>
        <end position="302"/>
    </location>
</feature>
<dbReference type="GO" id="GO:0006515">
    <property type="term" value="P:protein quality control for misfolded or incompletely synthesized proteins"/>
    <property type="evidence" value="ECO:0007669"/>
    <property type="project" value="TreeGrafter"/>
</dbReference>
<dbReference type="Pfam" id="PF13414">
    <property type="entry name" value="TPR_11"/>
    <property type="match status" value="1"/>
</dbReference>
<dbReference type="EC" id="2.3.2.27" evidence="2"/>
<dbReference type="GO" id="GO:0043161">
    <property type="term" value="P:proteasome-mediated ubiquitin-dependent protein catabolic process"/>
    <property type="evidence" value="ECO:0007669"/>
    <property type="project" value="TreeGrafter"/>
</dbReference>
<dbReference type="PANTHER" id="PTHR46803:SF2">
    <property type="entry name" value="E3 UBIQUITIN-PROTEIN LIGASE CHIP"/>
    <property type="match status" value="1"/>
</dbReference>
<dbReference type="GO" id="GO:0000209">
    <property type="term" value="P:protein polyubiquitination"/>
    <property type="evidence" value="ECO:0007669"/>
    <property type="project" value="TreeGrafter"/>
</dbReference>
<feature type="repeat" description="TPR" evidence="6">
    <location>
        <begin position="10"/>
        <end position="43"/>
    </location>
</feature>
<dbReference type="SUPFAM" id="SSF57850">
    <property type="entry name" value="RING/U-box"/>
    <property type="match status" value="1"/>
</dbReference>
<dbReference type="PROSITE" id="PS50005">
    <property type="entry name" value="TPR"/>
    <property type="match status" value="1"/>
</dbReference>
<gene>
    <name evidence="9" type="ORF">DASC09_023080</name>
</gene>
<dbReference type="EMBL" id="BTFZ01000004">
    <property type="protein sequence ID" value="GMM34983.1"/>
    <property type="molecule type" value="Genomic_DNA"/>
</dbReference>
<feature type="domain" description="U-box" evidence="8">
    <location>
        <begin position="321"/>
        <end position="394"/>
    </location>
</feature>
<dbReference type="PROSITE" id="PS51698">
    <property type="entry name" value="U_BOX"/>
    <property type="match status" value="1"/>
</dbReference>
<dbReference type="InterPro" id="IPR019734">
    <property type="entry name" value="TPR_rpt"/>
</dbReference>
<dbReference type="AlphaFoldDB" id="A0AAV5QJG3"/>
<dbReference type="GO" id="GO:0071218">
    <property type="term" value="P:cellular response to misfolded protein"/>
    <property type="evidence" value="ECO:0007669"/>
    <property type="project" value="TreeGrafter"/>
</dbReference>
<feature type="region of interest" description="Disordered" evidence="7">
    <location>
        <begin position="270"/>
        <end position="307"/>
    </location>
</feature>
<dbReference type="SUPFAM" id="SSF48452">
    <property type="entry name" value="TPR-like"/>
    <property type="match status" value="1"/>
</dbReference>
<dbReference type="InterPro" id="IPR003613">
    <property type="entry name" value="Ubox_domain"/>
</dbReference>